<comment type="caution">
    <text evidence="2">The sequence shown here is derived from an EMBL/GenBank/DDBJ whole genome shotgun (WGS) entry which is preliminary data.</text>
</comment>
<dbReference type="InterPro" id="IPR050855">
    <property type="entry name" value="NDM-1-like"/>
</dbReference>
<feature type="domain" description="Metallo-beta-lactamase" evidence="1">
    <location>
        <begin position="19"/>
        <end position="211"/>
    </location>
</feature>
<name>A0AAE3ZMI1_9ACTN</name>
<keyword evidence="2" id="KW-0378">Hydrolase</keyword>
<accession>A0AAE3ZMI1</accession>
<proteinExistence type="predicted"/>
<dbReference type="Proteomes" id="UP001183629">
    <property type="component" value="Unassembled WGS sequence"/>
</dbReference>
<dbReference type="CDD" id="cd16282">
    <property type="entry name" value="metallo-hydrolase-like_MBL-fold"/>
    <property type="match status" value="1"/>
</dbReference>
<sequence>MRFVEVADRVYVLRYPMLDVNSTLIVGDGEALLVDTLATGRQAADLGEAARAITSFPWAVVNTHHHFDHAFGNAALADAMRPVWAHEEANRLLLATAEEQRAAWIARWSESDPVHAADLARVEVRGATDTFAQEIPLDLGGRLVHLKHLGHGHTAGDIVVHVPDAGVVIAGDLVEESAPPSYGDDSYPLQWPETVAALLRLDPLITIVPGHGAPVTPDFVKAQHEELATVEWTLREAYGDGAPVEDAARAVLAKTTLGLTEESALAAARRAYASLS</sequence>
<evidence type="ECO:0000313" key="3">
    <source>
        <dbReference type="Proteomes" id="UP001183629"/>
    </source>
</evidence>
<dbReference type="AlphaFoldDB" id="A0AAE3ZMI1"/>
<dbReference type="SUPFAM" id="SSF56281">
    <property type="entry name" value="Metallo-hydrolase/oxidoreductase"/>
    <property type="match status" value="1"/>
</dbReference>
<dbReference type="InterPro" id="IPR036866">
    <property type="entry name" value="RibonucZ/Hydroxyglut_hydro"/>
</dbReference>
<dbReference type="Pfam" id="PF00753">
    <property type="entry name" value="Lactamase_B"/>
    <property type="match status" value="1"/>
</dbReference>
<evidence type="ECO:0000259" key="1">
    <source>
        <dbReference type="SMART" id="SM00849"/>
    </source>
</evidence>
<reference evidence="2 3" key="1">
    <citation type="submission" date="2023-07" db="EMBL/GenBank/DDBJ databases">
        <title>Sequencing the genomes of 1000 actinobacteria strains.</title>
        <authorList>
            <person name="Klenk H.-P."/>
        </authorList>
    </citation>
    <scope>NUCLEOTIDE SEQUENCE [LARGE SCALE GENOMIC DNA]</scope>
    <source>
        <strain evidence="2 3">DSM 44711</strain>
    </source>
</reference>
<dbReference type="InterPro" id="IPR001279">
    <property type="entry name" value="Metallo-B-lactamas"/>
</dbReference>
<dbReference type="GO" id="GO:0016787">
    <property type="term" value="F:hydrolase activity"/>
    <property type="evidence" value="ECO:0007669"/>
    <property type="project" value="UniProtKB-KW"/>
</dbReference>
<evidence type="ECO:0000313" key="2">
    <source>
        <dbReference type="EMBL" id="MDR7321350.1"/>
    </source>
</evidence>
<protein>
    <submittedName>
        <fullName evidence="2">Glyoxylase-like metal-dependent hydrolase (Beta-lactamase superfamily II)</fullName>
    </submittedName>
</protein>
<gene>
    <name evidence="2" type="ORF">J2S44_001600</name>
</gene>
<dbReference type="PANTHER" id="PTHR42951:SF4">
    <property type="entry name" value="ACYL-COENZYME A THIOESTERASE MBLAC2"/>
    <property type="match status" value="1"/>
</dbReference>
<dbReference type="Gene3D" id="3.60.15.10">
    <property type="entry name" value="Ribonuclease Z/Hydroxyacylglutathione hydrolase-like"/>
    <property type="match status" value="1"/>
</dbReference>
<organism evidence="2 3">
    <name type="scientific">Catenuloplanes niger</name>
    <dbReference type="NCBI Taxonomy" id="587534"/>
    <lineage>
        <taxon>Bacteria</taxon>
        <taxon>Bacillati</taxon>
        <taxon>Actinomycetota</taxon>
        <taxon>Actinomycetes</taxon>
        <taxon>Micromonosporales</taxon>
        <taxon>Micromonosporaceae</taxon>
        <taxon>Catenuloplanes</taxon>
    </lineage>
</organism>
<dbReference type="PANTHER" id="PTHR42951">
    <property type="entry name" value="METALLO-BETA-LACTAMASE DOMAIN-CONTAINING"/>
    <property type="match status" value="1"/>
</dbReference>
<dbReference type="SMART" id="SM00849">
    <property type="entry name" value="Lactamase_B"/>
    <property type="match status" value="1"/>
</dbReference>
<keyword evidence="3" id="KW-1185">Reference proteome</keyword>
<dbReference type="EMBL" id="JAVDYC010000001">
    <property type="protein sequence ID" value="MDR7321350.1"/>
    <property type="molecule type" value="Genomic_DNA"/>
</dbReference>